<name>A0A9P4U951_9PLEO</name>
<gene>
    <name evidence="2" type="ORF">P171DRAFT_456862</name>
</gene>
<dbReference type="EMBL" id="MU001506">
    <property type="protein sequence ID" value="KAF2440828.1"/>
    <property type="molecule type" value="Genomic_DNA"/>
</dbReference>
<proteinExistence type="predicted"/>
<evidence type="ECO:0000256" key="1">
    <source>
        <dbReference type="SAM" id="MobiDB-lite"/>
    </source>
</evidence>
<dbReference type="Proteomes" id="UP000799764">
    <property type="component" value="Unassembled WGS sequence"/>
</dbReference>
<feature type="region of interest" description="Disordered" evidence="1">
    <location>
        <begin position="176"/>
        <end position="202"/>
    </location>
</feature>
<feature type="compositionally biased region" description="Basic residues" evidence="1">
    <location>
        <begin position="189"/>
        <end position="202"/>
    </location>
</feature>
<dbReference type="OrthoDB" id="1911848at2759"/>
<accession>A0A9P4U951</accession>
<dbReference type="PANTHER" id="PTHR37542:SF3">
    <property type="entry name" value="PRION-INHIBITION AND PROPAGATION HELO DOMAIN-CONTAINING PROTEIN"/>
    <property type="match status" value="1"/>
</dbReference>
<organism evidence="2 3">
    <name type="scientific">Karstenula rhodostoma CBS 690.94</name>
    <dbReference type="NCBI Taxonomy" id="1392251"/>
    <lineage>
        <taxon>Eukaryota</taxon>
        <taxon>Fungi</taxon>
        <taxon>Dikarya</taxon>
        <taxon>Ascomycota</taxon>
        <taxon>Pezizomycotina</taxon>
        <taxon>Dothideomycetes</taxon>
        <taxon>Pleosporomycetidae</taxon>
        <taxon>Pleosporales</taxon>
        <taxon>Massarineae</taxon>
        <taxon>Didymosphaeriaceae</taxon>
        <taxon>Karstenula</taxon>
    </lineage>
</organism>
<dbReference type="AlphaFoldDB" id="A0A9P4U951"/>
<dbReference type="PANTHER" id="PTHR37542">
    <property type="entry name" value="HELO DOMAIN-CONTAINING PROTEIN-RELATED"/>
    <property type="match status" value="1"/>
</dbReference>
<evidence type="ECO:0000313" key="3">
    <source>
        <dbReference type="Proteomes" id="UP000799764"/>
    </source>
</evidence>
<comment type="caution">
    <text evidence="2">The sequence shown here is derived from an EMBL/GenBank/DDBJ whole genome shotgun (WGS) entry which is preliminary data.</text>
</comment>
<evidence type="ECO:0000313" key="2">
    <source>
        <dbReference type="EMBL" id="KAF2440828.1"/>
    </source>
</evidence>
<keyword evidence="3" id="KW-1185">Reference proteome</keyword>
<evidence type="ECO:0008006" key="4">
    <source>
        <dbReference type="Google" id="ProtNLM"/>
    </source>
</evidence>
<reference evidence="2" key="1">
    <citation type="journal article" date="2020" name="Stud. Mycol.">
        <title>101 Dothideomycetes genomes: a test case for predicting lifestyles and emergence of pathogens.</title>
        <authorList>
            <person name="Haridas S."/>
            <person name="Albert R."/>
            <person name="Binder M."/>
            <person name="Bloem J."/>
            <person name="Labutti K."/>
            <person name="Salamov A."/>
            <person name="Andreopoulos B."/>
            <person name="Baker S."/>
            <person name="Barry K."/>
            <person name="Bills G."/>
            <person name="Bluhm B."/>
            <person name="Cannon C."/>
            <person name="Castanera R."/>
            <person name="Culley D."/>
            <person name="Daum C."/>
            <person name="Ezra D."/>
            <person name="Gonzalez J."/>
            <person name="Henrissat B."/>
            <person name="Kuo A."/>
            <person name="Liang C."/>
            <person name="Lipzen A."/>
            <person name="Lutzoni F."/>
            <person name="Magnuson J."/>
            <person name="Mondo S."/>
            <person name="Nolan M."/>
            <person name="Ohm R."/>
            <person name="Pangilinan J."/>
            <person name="Park H.-J."/>
            <person name="Ramirez L."/>
            <person name="Alfaro M."/>
            <person name="Sun H."/>
            <person name="Tritt A."/>
            <person name="Yoshinaga Y."/>
            <person name="Zwiers L.-H."/>
            <person name="Turgeon B."/>
            <person name="Goodwin S."/>
            <person name="Spatafora J."/>
            <person name="Crous P."/>
            <person name="Grigoriev I."/>
        </authorList>
    </citation>
    <scope>NUCLEOTIDE SEQUENCE</scope>
    <source>
        <strain evidence="2">CBS 690.94</strain>
    </source>
</reference>
<sequence>MVTSALYTAFSIVTLYKKYQEYYSFFTTLEHSNLTRPKPNKLHEYLLTNQSKAKGVFKTLSTLKDTLSNQEKLIKRYSIQLQPTQAIQDRIQSTNNVQLLISDTTIEDIRPVIVKVKSHLSSSVREGYEVLASTVTLKASVNENRAREQPVNAAIHRKGLSLFENQVVYVEIRDYRRPPLEPPPDQKQKIKRRQNRRNHNKSIKLVRPANPKLRALISNFFNTFQGINIRKSVYSLDIAGIIKHTEGEHQGHYNILYKLPSTIGAQSRKRPAENLKLRAPVTLHTRFKLARKLVRTVCLLYSSSWLHKNIHAESVIFFPEHISTLQEDRYKIKIKINVSKPILMGYIFSRPDNIIIRMNPPLEPPPLVTPRPDNIYSHNILDKVAIPKQTEDTYISGFTLDHYQHPAKHADPQHLYRHAYNIYSLGILLLEVELWEELINYEELRSDYYPNPEYNEEDHYKRRQWIYQEYLNRLRWAYGDTYTDIILSYLIINSSNNKVGKASERELYTRIIANLEGYQA</sequence>
<feature type="compositionally biased region" description="Basic and acidic residues" evidence="1">
    <location>
        <begin position="176"/>
        <end position="188"/>
    </location>
</feature>
<protein>
    <recommendedName>
        <fullName evidence="4">Protein kinase domain-containing protein</fullName>
    </recommendedName>
</protein>